<feature type="chain" id="PRO_5045722436" description="Solute-binding protein family 3/N-terminal domain-containing protein" evidence="1">
    <location>
        <begin position="24"/>
        <end position="269"/>
    </location>
</feature>
<name>A0ABT5U5R7_9GAMM</name>
<keyword evidence="1" id="KW-0732">Signal</keyword>
<dbReference type="SUPFAM" id="SSF53850">
    <property type="entry name" value="Periplasmic binding protein-like II"/>
    <property type="match status" value="1"/>
</dbReference>
<dbReference type="RefSeq" id="WP_274688067.1">
    <property type="nucleotide sequence ID" value="NZ_JAPMOU010000006.1"/>
</dbReference>
<sequence>MQRTSTFSIFLLLFAVVSYPLLAAQQLTLTIATLKDGNHRYYHELLRQSLTLVGYQLTINHIHDLSQKRIVIFLKQGVISVHWFIKAISRDQAFVPINIGITNGLIGKRVLLIPKNQQHIYQQVKTLSDFRQLQKTGGFGEGWFDVSVWKYNQLPYRVISGDSQDIFLMVAARNRGIDYFSRGVNEILAESVLYPELFIEQRLLLRYDRDFQFYLSPTSRQLKPIIESALLKAKQTGLIDRLVNRYWQDTFKQLNLEKRIELKLKTPFS</sequence>
<accession>A0ABT5U5R7</accession>
<feature type="signal peptide" evidence="1">
    <location>
        <begin position="1"/>
        <end position="23"/>
    </location>
</feature>
<evidence type="ECO:0000313" key="2">
    <source>
        <dbReference type="EMBL" id="MDE1461706.1"/>
    </source>
</evidence>
<protein>
    <recommendedName>
        <fullName evidence="4">Solute-binding protein family 3/N-terminal domain-containing protein</fullName>
    </recommendedName>
</protein>
<gene>
    <name evidence="2" type="ORF">ORQ98_06970</name>
</gene>
<dbReference type="Proteomes" id="UP001528823">
    <property type="component" value="Unassembled WGS sequence"/>
</dbReference>
<evidence type="ECO:0000256" key="1">
    <source>
        <dbReference type="SAM" id="SignalP"/>
    </source>
</evidence>
<evidence type="ECO:0008006" key="4">
    <source>
        <dbReference type="Google" id="ProtNLM"/>
    </source>
</evidence>
<evidence type="ECO:0000313" key="3">
    <source>
        <dbReference type="Proteomes" id="UP001528823"/>
    </source>
</evidence>
<proteinExistence type="predicted"/>
<keyword evidence="3" id="KW-1185">Reference proteome</keyword>
<comment type="caution">
    <text evidence="2">The sequence shown here is derived from an EMBL/GenBank/DDBJ whole genome shotgun (WGS) entry which is preliminary data.</text>
</comment>
<organism evidence="2 3">
    <name type="scientific">Spartinivicinus poritis</name>
    <dbReference type="NCBI Taxonomy" id="2994640"/>
    <lineage>
        <taxon>Bacteria</taxon>
        <taxon>Pseudomonadati</taxon>
        <taxon>Pseudomonadota</taxon>
        <taxon>Gammaproteobacteria</taxon>
        <taxon>Oceanospirillales</taxon>
        <taxon>Zooshikellaceae</taxon>
        <taxon>Spartinivicinus</taxon>
    </lineage>
</organism>
<dbReference type="EMBL" id="JAPMOU010000006">
    <property type="protein sequence ID" value="MDE1461706.1"/>
    <property type="molecule type" value="Genomic_DNA"/>
</dbReference>
<reference evidence="2 3" key="1">
    <citation type="submission" date="2022-11" db="EMBL/GenBank/DDBJ databases">
        <title>Spartinivicinus poritis sp. nov., isolated from scleractinian coral Porites lutea.</title>
        <authorList>
            <person name="Zhang G."/>
            <person name="Cai L."/>
            <person name="Wei Q."/>
        </authorList>
    </citation>
    <scope>NUCLEOTIDE SEQUENCE [LARGE SCALE GENOMIC DNA]</scope>
    <source>
        <strain evidence="2 3">A2-2</strain>
    </source>
</reference>